<protein>
    <recommendedName>
        <fullName evidence="4">Integrase catalytic domain-containing protein</fullName>
    </recommendedName>
</protein>
<feature type="compositionally biased region" description="Basic residues" evidence="1">
    <location>
        <begin position="592"/>
        <end position="602"/>
    </location>
</feature>
<keyword evidence="3" id="KW-1185">Reference proteome</keyword>
<feature type="compositionally biased region" description="Basic and acidic residues" evidence="1">
    <location>
        <begin position="603"/>
        <end position="620"/>
    </location>
</feature>
<dbReference type="SUPFAM" id="SSF53098">
    <property type="entry name" value="Ribonuclease H-like"/>
    <property type="match status" value="1"/>
</dbReference>
<name>A0A6J5GY98_9BURK</name>
<evidence type="ECO:0000313" key="2">
    <source>
        <dbReference type="EMBL" id="CAB3807500.1"/>
    </source>
</evidence>
<feature type="region of interest" description="Disordered" evidence="1">
    <location>
        <begin position="592"/>
        <end position="647"/>
    </location>
</feature>
<dbReference type="InterPro" id="IPR036397">
    <property type="entry name" value="RNaseH_sf"/>
</dbReference>
<dbReference type="Proteomes" id="UP000494119">
    <property type="component" value="Unassembled WGS sequence"/>
</dbReference>
<sequence>MKTRDCLTRRALAPELRDLHSWPTVDPSALPEARRTIFLRREQAIRQYLEDRSLTLIESATGIRRAQLYRLLARCTTPHADGRIQGFRALVPHVRTRGYVRTRPTQPTVPGKRGGAAGAMAQLLARHEVLAEFLQRQIHLHKVYFGARGELRGLRATHREFLNRCRELNLTGRHYPFNQDLQGIRSLAAAIRRLVANQTFAHAARASGAQRVQPLRPPPDRMSRPPVTRPFEAVEFDGHKLDIRLRIRMTDPIGLDRDIELERVWLLVVLDVCTRAVLGWHLALATEYNRHDVIRTVQDALQPRRKRTTFSIAGLRYESRAGFISEAVREAEYATWDWLRYDNARSHLAGETLATVCDMIGSHVDAGPYAEPNERPYIERFFGTVGSTLSHRLPGTTGSSAQDVRRALCDPDGKRSLLVSSEELAELLDVSFANYNGTPHDGLGGRSPIEMMQHFAQKPGGLWRTLAERYRQNLMLLQPVHEAIVRGNLRRGVRPYVNLYGVRYSSGVLGEASGRIGKPLRIYFDPEDMRVVTAFLASGEEIGPLRAARPWDQTPHSLRLRQEILRLKRLKEIDYGDLSDPVEAYLKYQRSKSRAKQRRMPHRIAEAARAVEQRDRRDEIPAAPASTGSDNIPAVSLPELGKGQIFR</sequence>
<dbReference type="Gene3D" id="3.30.420.10">
    <property type="entry name" value="Ribonuclease H-like superfamily/Ribonuclease H"/>
    <property type="match status" value="1"/>
</dbReference>
<dbReference type="InterPro" id="IPR012337">
    <property type="entry name" value="RNaseH-like_sf"/>
</dbReference>
<evidence type="ECO:0000313" key="3">
    <source>
        <dbReference type="Proteomes" id="UP000494119"/>
    </source>
</evidence>
<dbReference type="GO" id="GO:0003676">
    <property type="term" value="F:nucleic acid binding"/>
    <property type="evidence" value="ECO:0007669"/>
    <property type="project" value="InterPro"/>
</dbReference>
<gene>
    <name evidence="2" type="ORF">LMG28688_06556</name>
</gene>
<accession>A0A6J5GY98</accession>
<evidence type="ECO:0000256" key="1">
    <source>
        <dbReference type="SAM" id="MobiDB-lite"/>
    </source>
</evidence>
<organism evidence="2 3">
    <name type="scientific">Paraburkholderia caffeinitolerans</name>
    <dbReference type="NCBI Taxonomy" id="1723730"/>
    <lineage>
        <taxon>Bacteria</taxon>
        <taxon>Pseudomonadati</taxon>
        <taxon>Pseudomonadota</taxon>
        <taxon>Betaproteobacteria</taxon>
        <taxon>Burkholderiales</taxon>
        <taxon>Burkholderiaceae</taxon>
        <taxon>Paraburkholderia</taxon>
    </lineage>
</organism>
<dbReference type="AlphaFoldDB" id="A0A6J5GY98"/>
<reference evidence="2 3" key="1">
    <citation type="submission" date="2020-04" db="EMBL/GenBank/DDBJ databases">
        <authorList>
            <person name="De Canck E."/>
        </authorList>
    </citation>
    <scope>NUCLEOTIDE SEQUENCE [LARGE SCALE GENOMIC DNA]</scope>
    <source>
        <strain evidence="2 3">LMG 28688</strain>
    </source>
</reference>
<evidence type="ECO:0008006" key="4">
    <source>
        <dbReference type="Google" id="ProtNLM"/>
    </source>
</evidence>
<feature type="region of interest" description="Disordered" evidence="1">
    <location>
        <begin position="206"/>
        <end position="227"/>
    </location>
</feature>
<dbReference type="RefSeq" id="WP_175198015.1">
    <property type="nucleotide sequence ID" value="NZ_CADIKL010000054.1"/>
</dbReference>
<proteinExistence type="predicted"/>
<dbReference type="EMBL" id="CADIKL010000054">
    <property type="protein sequence ID" value="CAB3807500.1"/>
    <property type="molecule type" value="Genomic_DNA"/>
</dbReference>